<proteinExistence type="predicted"/>
<dbReference type="EMBL" id="JBEPMO010000007">
    <property type="protein sequence ID" value="MET3731981.1"/>
    <property type="molecule type" value="Genomic_DNA"/>
</dbReference>
<name>A0ABV2LTU3_9FLAO</name>
<accession>A0ABV2LTU3</accession>
<evidence type="ECO:0000313" key="1">
    <source>
        <dbReference type="EMBL" id="MET3731981.1"/>
    </source>
</evidence>
<organism evidence="1 2">
    <name type="scientific">Moheibacter stercoris</name>
    <dbReference type="NCBI Taxonomy" id="1628251"/>
    <lineage>
        <taxon>Bacteria</taxon>
        <taxon>Pseudomonadati</taxon>
        <taxon>Bacteroidota</taxon>
        <taxon>Flavobacteriia</taxon>
        <taxon>Flavobacteriales</taxon>
        <taxon>Weeksellaceae</taxon>
        <taxon>Moheibacter</taxon>
    </lineage>
</organism>
<evidence type="ECO:0000313" key="2">
    <source>
        <dbReference type="Proteomes" id="UP001549146"/>
    </source>
</evidence>
<protein>
    <submittedName>
        <fullName evidence="1">Uncharacterized protein</fullName>
    </submittedName>
</protein>
<dbReference type="Proteomes" id="UP001549146">
    <property type="component" value="Unassembled WGS sequence"/>
</dbReference>
<sequence>MKFIKLFILCLAFKSVNAQKSLPDNDEPIYLNDTLIAKPGEFYIDNFKVDLAKTHYYLLNTEDVICKKGESAKIFSGARSACLIKRKNNYEFKLLDSLIEEVKKEKNISEKFDVFIDNKKIEDIENVLIEISPNLEMEIINYSKTGVYHGTKPNSQIRLYLNEKKKKK</sequence>
<gene>
    <name evidence="1" type="ORF">ABID46_001563</name>
</gene>
<dbReference type="RefSeq" id="WP_354508751.1">
    <property type="nucleotide sequence ID" value="NZ_JBEPMO010000007.1"/>
</dbReference>
<keyword evidence="2" id="KW-1185">Reference proteome</keyword>
<reference evidence="1 2" key="1">
    <citation type="submission" date="2024-06" db="EMBL/GenBank/DDBJ databases">
        <title>Genomic Encyclopedia of Type Strains, Phase IV (KMG-IV): sequencing the most valuable type-strain genomes for metagenomic binning, comparative biology and taxonomic classification.</title>
        <authorList>
            <person name="Goeker M."/>
        </authorList>
    </citation>
    <scope>NUCLEOTIDE SEQUENCE [LARGE SCALE GENOMIC DNA]</scope>
    <source>
        <strain evidence="1 2">DSM 29388</strain>
    </source>
</reference>
<comment type="caution">
    <text evidence="1">The sequence shown here is derived from an EMBL/GenBank/DDBJ whole genome shotgun (WGS) entry which is preliminary data.</text>
</comment>